<evidence type="ECO:0000313" key="2">
    <source>
        <dbReference type="Proteomes" id="UP000319342"/>
    </source>
</evidence>
<evidence type="ECO:0000313" key="1">
    <source>
        <dbReference type="EMBL" id="QDU83914.1"/>
    </source>
</evidence>
<name>A0A518CXG9_9BACT</name>
<dbReference type="EMBL" id="CP036290">
    <property type="protein sequence ID" value="QDU83914.1"/>
    <property type="molecule type" value="Genomic_DNA"/>
</dbReference>
<evidence type="ECO:0008006" key="3">
    <source>
        <dbReference type="Google" id="ProtNLM"/>
    </source>
</evidence>
<gene>
    <name evidence="1" type="ORF">Pla163_10150</name>
</gene>
<dbReference type="Proteomes" id="UP000319342">
    <property type="component" value="Chromosome"/>
</dbReference>
<protein>
    <recommendedName>
        <fullName evidence="3">HutD</fullName>
    </recommendedName>
</protein>
<reference evidence="1 2" key="1">
    <citation type="submission" date="2019-02" db="EMBL/GenBank/DDBJ databases">
        <title>Deep-cultivation of Planctomycetes and their phenomic and genomic characterization uncovers novel biology.</title>
        <authorList>
            <person name="Wiegand S."/>
            <person name="Jogler M."/>
            <person name="Boedeker C."/>
            <person name="Pinto D."/>
            <person name="Vollmers J."/>
            <person name="Rivas-Marin E."/>
            <person name="Kohn T."/>
            <person name="Peeters S.H."/>
            <person name="Heuer A."/>
            <person name="Rast P."/>
            <person name="Oberbeckmann S."/>
            <person name="Bunk B."/>
            <person name="Jeske O."/>
            <person name="Meyerdierks A."/>
            <person name="Storesund J.E."/>
            <person name="Kallscheuer N."/>
            <person name="Luecker S."/>
            <person name="Lage O.M."/>
            <person name="Pohl T."/>
            <person name="Merkel B.J."/>
            <person name="Hornburger P."/>
            <person name="Mueller R.-W."/>
            <person name="Bruemmer F."/>
            <person name="Labrenz M."/>
            <person name="Spormann A.M."/>
            <person name="Op den Camp H."/>
            <person name="Overmann J."/>
            <person name="Amann R."/>
            <person name="Jetten M.S.M."/>
            <person name="Mascher T."/>
            <person name="Medema M.H."/>
            <person name="Devos D.P."/>
            <person name="Kaster A.-K."/>
            <person name="Ovreas L."/>
            <person name="Rohde M."/>
            <person name="Galperin M.Y."/>
            <person name="Jogler C."/>
        </authorList>
    </citation>
    <scope>NUCLEOTIDE SEQUENCE [LARGE SCALE GENOMIC DNA]</scope>
    <source>
        <strain evidence="1 2">Pla163</strain>
    </source>
</reference>
<dbReference type="AlphaFoldDB" id="A0A518CXG9"/>
<organism evidence="1 2">
    <name type="scientific">Rohdeia mirabilis</name>
    <dbReference type="NCBI Taxonomy" id="2528008"/>
    <lineage>
        <taxon>Bacteria</taxon>
        <taxon>Pseudomonadati</taxon>
        <taxon>Planctomycetota</taxon>
        <taxon>Planctomycetia</taxon>
        <taxon>Planctomycetia incertae sedis</taxon>
        <taxon>Rohdeia</taxon>
    </lineage>
</organism>
<dbReference type="RefSeq" id="WP_145184482.1">
    <property type="nucleotide sequence ID" value="NZ_CP036290.1"/>
</dbReference>
<proteinExistence type="predicted"/>
<accession>A0A518CXG9</accession>
<sequence length="195" mass="21348">MAEIWTISAEGEETGQLARWPEGEREPLLWGLEFVDGSAAGDLDEGEQYSGAEALDRLGVALEADSRLRAGDGRTRTLRPYEVVLARAAQNERWTFRGPAFRACYDAERFSARADVLTLGHRQWRETFERGVDALIVAARGSLSVRVSDEEEGETLGPHDALWIHDAAGGCEADLVGADPDAIALVFVFEALTSR</sequence>
<keyword evidence="2" id="KW-1185">Reference proteome</keyword>